<accession>A0ABT6GL56</accession>
<name>A0ABT6GL56_MYCGU</name>
<organism evidence="1 2">
    <name type="scientific">Mycolicibacterium gadium</name>
    <name type="common">Mycobacterium gadium</name>
    <dbReference type="NCBI Taxonomy" id="1794"/>
    <lineage>
        <taxon>Bacteria</taxon>
        <taxon>Bacillati</taxon>
        <taxon>Actinomycetota</taxon>
        <taxon>Actinomycetes</taxon>
        <taxon>Mycobacteriales</taxon>
        <taxon>Mycobacteriaceae</taxon>
        <taxon>Mycolicibacterium</taxon>
    </lineage>
</organism>
<reference evidence="1" key="1">
    <citation type="journal article" date="2023" name="Environ. Microbiol.">
        <title>The 2-methylpropene degradation pathway in Mycobacteriaceae family strains.</title>
        <authorList>
            <person name="Helbich S."/>
            <person name="Barrantes I."/>
            <person name="Dos Anjos Borges L.G."/>
            <person name="Pieper D.H."/>
            <person name="Vainshtein Y."/>
            <person name="Sohn K."/>
            <person name="Engesser K.H."/>
        </authorList>
    </citation>
    <scope>NUCLEOTIDE SEQUENCE</scope>
    <source>
        <strain evidence="1">IBE100</strain>
    </source>
</reference>
<keyword evidence="2" id="KW-1185">Reference proteome</keyword>
<protein>
    <submittedName>
        <fullName evidence="1">Uncharacterized protein</fullName>
    </submittedName>
</protein>
<dbReference type="EMBL" id="JAKZMO010000003">
    <property type="protein sequence ID" value="MDG5482122.1"/>
    <property type="molecule type" value="Genomic_DNA"/>
</dbReference>
<evidence type="ECO:0000313" key="1">
    <source>
        <dbReference type="EMBL" id="MDG5482122.1"/>
    </source>
</evidence>
<dbReference type="Proteomes" id="UP001154266">
    <property type="component" value="Unassembled WGS sequence"/>
</dbReference>
<proteinExistence type="predicted"/>
<sequence length="55" mass="6107">MSVLAEWFLTSGERGNPDRLVAEVDQLGAGDLRSYPNRLEQVLRSYGDRLLGSTP</sequence>
<comment type="caution">
    <text evidence="1">The sequence shown here is derived from an EMBL/GenBank/DDBJ whole genome shotgun (WGS) entry which is preliminary data.</text>
</comment>
<evidence type="ECO:0000313" key="2">
    <source>
        <dbReference type="Proteomes" id="UP001154266"/>
    </source>
</evidence>
<gene>
    <name evidence="1" type="ORF">MNO81_04855</name>
</gene>